<dbReference type="AlphaFoldDB" id="G2E7V8"/>
<sequence length="268" mass="28630">MMATSRLGWNPTQRPRRPLDFATPLADHLALACTGDTLIVPPRTLNGDTGHGACTARLPEMVETLPRIDLHHLPADAEHFLGRAPELEALDTAWAEGSATSVVELIAPGGTGKTALVKRWLDGLRTNDWLGASRVFGWSFYSQGTGEDRQASEDPFLAAATQWFGMQIEPSANPVDKGRALADCICCGRTLLILDGLEPLQYPPGPLAGELRAPGLQALLTQLAAAGHPGLCVLTSREWVQDLAGAVRGDTHPQGPVLRLDLGNLCDP</sequence>
<accession>G2E7V8</accession>
<dbReference type="InterPro" id="IPR027417">
    <property type="entry name" value="P-loop_NTPase"/>
</dbReference>
<comment type="caution">
    <text evidence="1">The sequence shown here is derived from an EMBL/GenBank/DDBJ whole genome shotgun (WGS) entry which is preliminary data.</text>
</comment>
<feature type="non-terminal residue" evidence="1">
    <location>
        <position position="268"/>
    </location>
</feature>
<dbReference type="Gene3D" id="3.40.50.300">
    <property type="entry name" value="P-loop containing nucleotide triphosphate hydrolases"/>
    <property type="match status" value="1"/>
</dbReference>
<reference evidence="1 2" key="1">
    <citation type="submission" date="2011-06" db="EMBL/GenBank/DDBJ databases">
        <title>The draft genome of Thiorhodococcus drewsii AZ1.</title>
        <authorList>
            <consortium name="US DOE Joint Genome Institute (JGI-PGF)"/>
            <person name="Lucas S."/>
            <person name="Han J."/>
            <person name="Lapidus A."/>
            <person name="Cheng J.-F."/>
            <person name="Goodwin L."/>
            <person name="Pitluck S."/>
            <person name="Peters L."/>
            <person name="Land M.L."/>
            <person name="Hauser L."/>
            <person name="Vogl K."/>
            <person name="Liu Z."/>
            <person name="Imhoff J."/>
            <person name="Thiel V."/>
            <person name="Frigaard N.-U."/>
            <person name="Bryant D.A."/>
            <person name="Woyke T.J."/>
        </authorList>
    </citation>
    <scope>NUCLEOTIDE SEQUENCE [LARGE SCALE GENOMIC DNA]</scope>
    <source>
        <strain evidence="1 2">AZ1</strain>
    </source>
</reference>
<organism evidence="1 2">
    <name type="scientific">Thiorhodococcus drewsii AZ1</name>
    <dbReference type="NCBI Taxonomy" id="765913"/>
    <lineage>
        <taxon>Bacteria</taxon>
        <taxon>Pseudomonadati</taxon>
        <taxon>Pseudomonadota</taxon>
        <taxon>Gammaproteobacteria</taxon>
        <taxon>Chromatiales</taxon>
        <taxon>Chromatiaceae</taxon>
        <taxon>Thiorhodococcus</taxon>
    </lineage>
</organism>
<dbReference type="STRING" id="765913.ThidrDRAFT_4372"/>
<keyword evidence="2" id="KW-1185">Reference proteome</keyword>
<dbReference type="SUPFAM" id="SSF52540">
    <property type="entry name" value="P-loop containing nucleoside triphosphate hydrolases"/>
    <property type="match status" value="1"/>
</dbReference>
<dbReference type="eggNOG" id="COG2909">
    <property type="taxonomic scope" value="Bacteria"/>
</dbReference>
<dbReference type="Proteomes" id="UP000004200">
    <property type="component" value="Unassembled WGS sequence"/>
</dbReference>
<gene>
    <name evidence="1" type="ORF">ThidrDRAFT_4372</name>
</gene>
<dbReference type="RefSeq" id="WP_007043084.1">
    <property type="nucleotide sequence ID" value="NZ_AFWT01000058.1"/>
</dbReference>
<evidence type="ECO:0000313" key="2">
    <source>
        <dbReference type="Proteomes" id="UP000004200"/>
    </source>
</evidence>
<evidence type="ECO:0000313" key="1">
    <source>
        <dbReference type="EMBL" id="EGV27798.1"/>
    </source>
</evidence>
<name>G2E7V8_9GAMM</name>
<dbReference type="EMBL" id="AFWT01000058">
    <property type="protein sequence ID" value="EGV27798.1"/>
    <property type="molecule type" value="Genomic_DNA"/>
</dbReference>
<protein>
    <submittedName>
        <fullName evidence="1">WD repeat-containing protein</fullName>
    </submittedName>
</protein>
<proteinExistence type="predicted"/>